<protein>
    <submittedName>
        <fullName evidence="1">30S ribosomal protein S6</fullName>
    </submittedName>
</protein>
<evidence type="ECO:0000313" key="1">
    <source>
        <dbReference type="EMBL" id="QHN65252.1"/>
    </source>
</evidence>
<sequence length="302" mass="34656">MVFETFSAGKLLISSEYVVLDGALALALPTVWGQELVCDEKEDGKSILHWEAYHQNKHWLSIRIDYKSWQILKTNIPASAEFIVRTLKNIQKLSPKKLQGDSSYFIKTHLQFPADYGLGSSSTLMNNLARWSGIDAFELNALSLGGSGYDIAVAQENSPILYQLEAGKRSIRRVDFNPEFRDELLFVHLNQKQDSREGIAMYRQKEKTTALIDFFSQLTEELLKTTDIDRFSELISQHEARLSAFLGIATVKQKFFADYPCFIKSLGAWGGDFVLTRKTENYHQYFQERGFSTFFSWEEIIQ</sequence>
<dbReference type="OrthoDB" id="5288719at2"/>
<dbReference type="Gene3D" id="3.30.230.10">
    <property type="match status" value="1"/>
</dbReference>
<dbReference type="InterPro" id="IPR047765">
    <property type="entry name" value="GHMP_GYDIA-like"/>
</dbReference>
<name>A0A6P1QT13_9FLAO</name>
<keyword evidence="2" id="KW-1185">Reference proteome</keyword>
<gene>
    <name evidence="1" type="ORF">DBX24_04760</name>
</gene>
<dbReference type="NCBIfam" id="NF040656">
    <property type="entry name" value="GHMP_GYDIA"/>
    <property type="match status" value="1"/>
</dbReference>
<dbReference type="GO" id="GO:0005840">
    <property type="term" value="C:ribosome"/>
    <property type="evidence" value="ECO:0007669"/>
    <property type="project" value="UniProtKB-KW"/>
</dbReference>
<dbReference type="InterPro" id="IPR020568">
    <property type="entry name" value="Ribosomal_Su5_D2-typ_SF"/>
</dbReference>
<keyword evidence="1" id="KW-0689">Ribosomal protein</keyword>
<dbReference type="InterPro" id="IPR014721">
    <property type="entry name" value="Ribsml_uS5_D2-typ_fold_subgr"/>
</dbReference>
<accession>A0A6P1QT13</accession>
<dbReference type="RefSeq" id="WP_160224117.1">
    <property type="nucleotide sequence ID" value="NZ_CP029149.1"/>
</dbReference>
<dbReference type="Proteomes" id="UP000464318">
    <property type="component" value="Chromosome"/>
</dbReference>
<proteinExistence type="predicted"/>
<reference evidence="1 2" key="1">
    <citation type="submission" date="2018-04" db="EMBL/GenBank/DDBJ databases">
        <title>Characteristic and Complete Genome Sequencing of A Novel Member of Infective Endocarditis Causative Bacteria: Bergeyella cardium QL-PH.</title>
        <authorList>
            <person name="Pan H."/>
            <person name="Sun E."/>
            <person name="Zhang Y."/>
        </authorList>
    </citation>
    <scope>NUCLEOTIDE SEQUENCE [LARGE SCALE GENOMIC DNA]</scope>
    <source>
        <strain evidence="1 2">HPQL</strain>
    </source>
</reference>
<dbReference type="EMBL" id="CP029149">
    <property type="protein sequence ID" value="QHN65252.1"/>
    <property type="molecule type" value="Genomic_DNA"/>
</dbReference>
<dbReference type="KEGG" id="bcad:DBX24_04760"/>
<dbReference type="SUPFAM" id="SSF54211">
    <property type="entry name" value="Ribosomal protein S5 domain 2-like"/>
    <property type="match status" value="1"/>
</dbReference>
<keyword evidence="1" id="KW-0687">Ribonucleoprotein</keyword>
<dbReference type="AlphaFoldDB" id="A0A6P1QT13"/>
<organism evidence="1 2">
    <name type="scientific">Bergeyella cardium</name>
    <dbReference type="NCBI Taxonomy" id="1585976"/>
    <lineage>
        <taxon>Bacteria</taxon>
        <taxon>Pseudomonadati</taxon>
        <taxon>Bacteroidota</taxon>
        <taxon>Flavobacteriia</taxon>
        <taxon>Flavobacteriales</taxon>
        <taxon>Weeksellaceae</taxon>
        <taxon>Bergeyella</taxon>
    </lineage>
</organism>
<evidence type="ECO:0000313" key="2">
    <source>
        <dbReference type="Proteomes" id="UP000464318"/>
    </source>
</evidence>